<dbReference type="PANTHER" id="PTHR43544:SF12">
    <property type="entry name" value="NAD(P)-BINDING ROSSMANN-FOLD SUPERFAMILY PROTEIN"/>
    <property type="match status" value="1"/>
</dbReference>
<comment type="similarity">
    <text evidence="1">Belongs to the short-chain dehydrogenases/reductases (SDR) family.</text>
</comment>
<evidence type="ECO:0000313" key="2">
    <source>
        <dbReference type="EMBL" id="ORY76894.1"/>
    </source>
</evidence>
<dbReference type="AlphaFoldDB" id="A0A1Y2F063"/>
<dbReference type="GO" id="GO:0016491">
    <property type="term" value="F:oxidoreductase activity"/>
    <property type="evidence" value="ECO:0007669"/>
    <property type="project" value="TreeGrafter"/>
</dbReference>
<accession>A0A1Y2F063</accession>
<evidence type="ECO:0000313" key="3">
    <source>
        <dbReference type="Proteomes" id="UP000193467"/>
    </source>
</evidence>
<keyword evidence="3" id="KW-1185">Reference proteome</keyword>
<organism evidence="2 3">
    <name type="scientific">Leucosporidium creatinivorum</name>
    <dbReference type="NCBI Taxonomy" id="106004"/>
    <lineage>
        <taxon>Eukaryota</taxon>
        <taxon>Fungi</taxon>
        <taxon>Dikarya</taxon>
        <taxon>Basidiomycota</taxon>
        <taxon>Pucciniomycotina</taxon>
        <taxon>Microbotryomycetes</taxon>
        <taxon>Leucosporidiales</taxon>
        <taxon>Leucosporidium</taxon>
    </lineage>
</organism>
<evidence type="ECO:0000256" key="1">
    <source>
        <dbReference type="ARBA" id="ARBA00006484"/>
    </source>
</evidence>
<reference evidence="2 3" key="1">
    <citation type="submission" date="2016-07" db="EMBL/GenBank/DDBJ databases">
        <title>Pervasive Adenine N6-methylation of Active Genes in Fungi.</title>
        <authorList>
            <consortium name="DOE Joint Genome Institute"/>
            <person name="Mondo S.J."/>
            <person name="Dannebaum R.O."/>
            <person name="Kuo R.C."/>
            <person name="Labutti K."/>
            <person name="Haridas S."/>
            <person name="Kuo A."/>
            <person name="Salamov A."/>
            <person name="Ahrendt S.R."/>
            <person name="Lipzen A."/>
            <person name="Sullivan W."/>
            <person name="Andreopoulos W.B."/>
            <person name="Clum A."/>
            <person name="Lindquist E."/>
            <person name="Daum C."/>
            <person name="Ramamoorthy G.K."/>
            <person name="Gryganskyi A."/>
            <person name="Culley D."/>
            <person name="Magnuson J.K."/>
            <person name="James T.Y."/>
            <person name="O'Malley M.A."/>
            <person name="Stajich J.E."/>
            <person name="Spatafora J.W."/>
            <person name="Visel A."/>
            <person name="Grigoriev I.V."/>
        </authorList>
    </citation>
    <scope>NUCLEOTIDE SEQUENCE [LARGE SCALE GENOMIC DNA]</scope>
    <source>
        <strain evidence="2 3">62-1032</strain>
    </source>
</reference>
<dbReference type="SUPFAM" id="SSF51735">
    <property type="entry name" value="NAD(P)-binding Rossmann-fold domains"/>
    <property type="match status" value="1"/>
</dbReference>
<proteinExistence type="inferred from homology"/>
<gene>
    <name evidence="2" type="ORF">BCR35DRAFT_280281</name>
</gene>
<dbReference type="Proteomes" id="UP000193467">
    <property type="component" value="Unassembled WGS sequence"/>
</dbReference>
<dbReference type="CDD" id="cd05325">
    <property type="entry name" value="carb_red_sniffer_like_SDR_c"/>
    <property type="match status" value="1"/>
</dbReference>
<dbReference type="InParanoid" id="A0A1Y2F063"/>
<dbReference type="InterPro" id="IPR002347">
    <property type="entry name" value="SDR_fam"/>
</dbReference>
<name>A0A1Y2F063_9BASI</name>
<dbReference type="Gene3D" id="3.40.50.720">
    <property type="entry name" value="NAD(P)-binding Rossmann-like Domain"/>
    <property type="match status" value="1"/>
</dbReference>
<dbReference type="EMBL" id="MCGR01000033">
    <property type="protein sequence ID" value="ORY76894.1"/>
    <property type="molecule type" value="Genomic_DNA"/>
</dbReference>
<sequence length="270" mass="29081">MSTAVLQGAGGAIGSHFARHLLGRTSLNVVATSRNPDATRKAILDGQGLDEKRLSVLKVDVTEERTIEEAAKEVEKRFGGASLRLLLNVSGVLHADKSIQQVKLEELLHSYQLNTFGHLLTFKHFLPLLPKTADVRKAKESGEKDLANGAVPEGLSVLASLTARVGSIGDNAKGGWVGYRSSKAATNQVILTLQRELELKATPSIAVALHPGTVVETNLSSKWTNPKDAGKKDGVFRAEESTSKLLDVIKCLNAEDGGRFLDWAGKDIKW</sequence>
<dbReference type="InterPro" id="IPR036291">
    <property type="entry name" value="NAD(P)-bd_dom_sf"/>
</dbReference>
<protein>
    <recommendedName>
        <fullName evidence="4">Rossman fold oxidoreductase</fullName>
    </recommendedName>
</protein>
<dbReference type="InterPro" id="IPR051468">
    <property type="entry name" value="Fungal_SecMetab_SDRs"/>
</dbReference>
<dbReference type="PANTHER" id="PTHR43544">
    <property type="entry name" value="SHORT-CHAIN DEHYDROGENASE/REDUCTASE"/>
    <property type="match status" value="1"/>
</dbReference>
<evidence type="ECO:0008006" key="4">
    <source>
        <dbReference type="Google" id="ProtNLM"/>
    </source>
</evidence>
<dbReference type="Pfam" id="PF00106">
    <property type="entry name" value="adh_short"/>
    <property type="match status" value="1"/>
</dbReference>
<comment type="caution">
    <text evidence="2">The sequence shown here is derived from an EMBL/GenBank/DDBJ whole genome shotgun (WGS) entry which is preliminary data.</text>
</comment>
<dbReference type="GO" id="GO:0005737">
    <property type="term" value="C:cytoplasm"/>
    <property type="evidence" value="ECO:0007669"/>
    <property type="project" value="TreeGrafter"/>
</dbReference>
<dbReference type="OrthoDB" id="5296at2759"/>